<dbReference type="RefSeq" id="WP_154780461.1">
    <property type="nucleotide sequence ID" value="NZ_WMBC01000007.1"/>
</dbReference>
<name>A0A844GNQ9_9FIRM</name>
<evidence type="ECO:0000313" key="1">
    <source>
        <dbReference type="EMBL" id="MTD61634.1"/>
    </source>
</evidence>
<dbReference type="Proteomes" id="UP000437824">
    <property type="component" value="Unassembled WGS sequence"/>
</dbReference>
<dbReference type="AlphaFoldDB" id="A0A844GNQ9"/>
<dbReference type="EMBL" id="WMBC01000007">
    <property type="protein sequence ID" value="MTD61634.1"/>
    <property type="molecule type" value="Genomic_DNA"/>
</dbReference>
<gene>
    <name evidence="1" type="ORF">GKZ57_10260</name>
</gene>
<evidence type="ECO:0000313" key="2">
    <source>
        <dbReference type="Proteomes" id="UP000437824"/>
    </source>
</evidence>
<organism evidence="1 2">
    <name type="scientific">Blautia luti DSM 14534 = JCM 17040</name>
    <dbReference type="NCBI Taxonomy" id="649762"/>
    <lineage>
        <taxon>Bacteria</taxon>
        <taxon>Bacillati</taxon>
        <taxon>Bacillota</taxon>
        <taxon>Clostridia</taxon>
        <taxon>Lachnospirales</taxon>
        <taxon>Lachnospiraceae</taxon>
        <taxon>Blautia</taxon>
    </lineage>
</organism>
<comment type="caution">
    <text evidence="1">The sequence shown here is derived from an EMBL/GenBank/DDBJ whole genome shotgun (WGS) entry which is preliminary data.</text>
</comment>
<sequence>METVIEKIYENYIQKYSETDTASQEKKAIYEKYRTLRQKLPADLVQELDMLMEKQTEILCGELKENFAEGFRAGVKLIKEVYLEEIPDLEEKIRKMV</sequence>
<dbReference type="InterPro" id="IPR049215">
    <property type="entry name" value="DUF6809"/>
</dbReference>
<dbReference type="Pfam" id="PF20648">
    <property type="entry name" value="DUF6809"/>
    <property type="match status" value="1"/>
</dbReference>
<proteinExistence type="predicted"/>
<accession>A0A844GNQ9</accession>
<protein>
    <submittedName>
        <fullName evidence="1">Uncharacterized protein</fullName>
    </submittedName>
</protein>
<reference evidence="1 2" key="1">
    <citation type="submission" date="2019-11" db="EMBL/GenBank/DDBJ databases">
        <title>Draft genome sequence of Blautia luti DSM 14534T, isolated from human stool.</title>
        <authorList>
            <person name="Ortiz R."/>
            <person name="Melis-Arcos F."/>
            <person name="Covarrubias P."/>
            <person name="Cardenas J.P."/>
            <person name="Perez-Donoso J."/>
            <person name="Almonacid D."/>
        </authorList>
    </citation>
    <scope>NUCLEOTIDE SEQUENCE [LARGE SCALE GENOMIC DNA]</scope>
    <source>
        <strain evidence="1 2">DSM 14534</strain>
    </source>
</reference>